<comment type="caution">
    <text evidence="4">The sequence shown here is derived from an EMBL/GenBank/DDBJ whole genome shotgun (WGS) entry which is preliminary data.</text>
</comment>
<protein>
    <submittedName>
        <fullName evidence="4">Cobalt-precorrin-6A reductase</fullName>
    </submittedName>
</protein>
<accession>A0ABN2I108</accession>
<reference evidence="4 5" key="1">
    <citation type="journal article" date="2019" name="Int. J. Syst. Evol. Microbiol.">
        <title>The Global Catalogue of Microorganisms (GCM) 10K type strain sequencing project: providing services to taxonomists for standard genome sequencing and annotation.</title>
        <authorList>
            <consortium name="The Broad Institute Genomics Platform"/>
            <consortium name="The Broad Institute Genome Sequencing Center for Infectious Disease"/>
            <person name="Wu L."/>
            <person name="Ma J."/>
        </authorList>
    </citation>
    <scope>NUCLEOTIDE SEQUENCE [LARGE SCALE GENOMIC DNA]</scope>
    <source>
        <strain evidence="4 5">JCM 14718</strain>
    </source>
</reference>
<dbReference type="InterPro" id="IPR003723">
    <property type="entry name" value="Precorrin-6x_reduct"/>
</dbReference>
<gene>
    <name evidence="4" type="ORF">GCM10009765_52220</name>
</gene>
<organism evidence="4 5">
    <name type="scientific">Fodinicola feengrottensis</name>
    <dbReference type="NCBI Taxonomy" id="435914"/>
    <lineage>
        <taxon>Bacteria</taxon>
        <taxon>Bacillati</taxon>
        <taxon>Actinomycetota</taxon>
        <taxon>Actinomycetes</taxon>
        <taxon>Mycobacteriales</taxon>
        <taxon>Fodinicola</taxon>
    </lineage>
</organism>
<evidence type="ECO:0000256" key="2">
    <source>
        <dbReference type="ARBA" id="ARBA00022573"/>
    </source>
</evidence>
<dbReference type="RefSeq" id="WP_279579091.1">
    <property type="nucleotide sequence ID" value="NZ_WOTO01000002.1"/>
</dbReference>
<dbReference type="NCBIfam" id="NF005968">
    <property type="entry name" value="PRK08057.1-2"/>
    <property type="match status" value="1"/>
</dbReference>
<dbReference type="EMBL" id="BAAANY010000020">
    <property type="protein sequence ID" value="GAA1696534.1"/>
    <property type="molecule type" value="Genomic_DNA"/>
</dbReference>
<keyword evidence="3" id="KW-0560">Oxidoreductase</keyword>
<evidence type="ECO:0000256" key="3">
    <source>
        <dbReference type="ARBA" id="ARBA00023002"/>
    </source>
</evidence>
<keyword evidence="2" id="KW-0169">Cobalamin biosynthesis</keyword>
<name>A0ABN2I108_9ACTN</name>
<dbReference type="PANTHER" id="PTHR36925:SF1">
    <property type="entry name" value="COBALT-PRECORRIN-6A REDUCTASE"/>
    <property type="match status" value="1"/>
</dbReference>
<dbReference type="Pfam" id="PF02571">
    <property type="entry name" value="CbiJ"/>
    <property type="match status" value="1"/>
</dbReference>
<dbReference type="PANTHER" id="PTHR36925">
    <property type="entry name" value="COBALT-PRECORRIN-6A REDUCTASE"/>
    <property type="match status" value="1"/>
</dbReference>
<evidence type="ECO:0000313" key="5">
    <source>
        <dbReference type="Proteomes" id="UP001500618"/>
    </source>
</evidence>
<dbReference type="Proteomes" id="UP001500618">
    <property type="component" value="Unassembled WGS sequence"/>
</dbReference>
<evidence type="ECO:0000313" key="4">
    <source>
        <dbReference type="EMBL" id="GAA1696534.1"/>
    </source>
</evidence>
<proteinExistence type="predicted"/>
<sequence>MRARVLLLGGTGEARRLAAALEHHPRVEAISSLAGRVREPARPAGAVRIGGFGGVEGLLDWLRTNEIAAVIDATHPFASTMTRSAAAATERLALPYVVLQRPGWEPRDGDDWHWVDRVGDLPVPGERVFLTTGRTDAAAFAASDRWFLLRSVDPPEPPLPARLTVLLNRGPYPVDGELALLREHRIDLLVTKNSGGQQTAAKLTAARELGLPVVIVRRPKLPAVAIVETEAQAVAWLENVIPDSGGA</sequence>
<comment type="pathway">
    <text evidence="1">Cofactor biosynthesis; adenosylcobalamin biosynthesis.</text>
</comment>
<evidence type="ECO:0000256" key="1">
    <source>
        <dbReference type="ARBA" id="ARBA00004953"/>
    </source>
</evidence>
<keyword evidence="5" id="KW-1185">Reference proteome</keyword>
<dbReference type="PROSITE" id="PS51014">
    <property type="entry name" value="COBK_CBIJ"/>
    <property type="match status" value="1"/>
</dbReference>
<dbReference type="NCBIfam" id="TIGR00715">
    <property type="entry name" value="precor6x_red"/>
    <property type="match status" value="1"/>
</dbReference>